<protein>
    <submittedName>
        <fullName evidence="1">TIGR03085 family protein</fullName>
    </submittedName>
</protein>
<dbReference type="NCBIfam" id="TIGR03083">
    <property type="entry name" value="maleylpyruvate isomerase family mycothiol-dependent enzyme"/>
    <property type="match status" value="1"/>
</dbReference>
<dbReference type="Proteomes" id="UP000199001">
    <property type="component" value="Unassembled WGS sequence"/>
</dbReference>
<dbReference type="RefSeq" id="WP_091104941.1">
    <property type="nucleotide sequence ID" value="NZ_FMHZ01000002.1"/>
</dbReference>
<dbReference type="STRING" id="47855.GA0070606_5065"/>
<sequence>MPRYARSEREALADLMLTLGPDAPTVNEGWTTRDLAAHLVLRERRPDAAGGIVLPPLRGYAERMRRRIAKRPWPRLVEQVRRAPVWSPVSNPVTDELANTMEFFIHHEDVRRARPGWLPRDLAAGLQAVLWRRAAGMARLALRRFPADVFVQAPGYGALAVGRGGEPVRVVGAPSELVLFLSGRQRVARVQIDGPPAAADRLRNAHLGM</sequence>
<dbReference type="NCBIfam" id="TIGR03085">
    <property type="entry name" value="TIGR03085 family metal-binding protein"/>
    <property type="match status" value="1"/>
</dbReference>
<dbReference type="EMBL" id="FMHZ01000002">
    <property type="protein sequence ID" value="SCL69392.1"/>
    <property type="molecule type" value="Genomic_DNA"/>
</dbReference>
<evidence type="ECO:0000313" key="1">
    <source>
        <dbReference type="EMBL" id="SCL69392.1"/>
    </source>
</evidence>
<keyword evidence="2" id="KW-1185">Reference proteome</keyword>
<proteinExistence type="predicted"/>
<dbReference type="InterPro" id="IPR017517">
    <property type="entry name" value="Maleyloyr_isom"/>
</dbReference>
<name>A0A1C6VT52_9ACTN</name>
<dbReference type="OrthoDB" id="3268903at2"/>
<dbReference type="AlphaFoldDB" id="A0A1C6VT52"/>
<dbReference type="InterPro" id="IPR034660">
    <property type="entry name" value="DinB/YfiT-like"/>
</dbReference>
<gene>
    <name evidence="1" type="ORF">GA0070606_5065</name>
</gene>
<evidence type="ECO:0000313" key="2">
    <source>
        <dbReference type="Proteomes" id="UP000199001"/>
    </source>
</evidence>
<dbReference type="InterPro" id="IPR017519">
    <property type="entry name" value="CHP03085"/>
</dbReference>
<accession>A0A1C6VT52</accession>
<dbReference type="SUPFAM" id="SSF109854">
    <property type="entry name" value="DinB/YfiT-like putative metalloenzymes"/>
    <property type="match status" value="1"/>
</dbReference>
<organism evidence="1 2">
    <name type="scientific">Micromonospora citrea</name>
    <dbReference type="NCBI Taxonomy" id="47855"/>
    <lineage>
        <taxon>Bacteria</taxon>
        <taxon>Bacillati</taxon>
        <taxon>Actinomycetota</taxon>
        <taxon>Actinomycetes</taxon>
        <taxon>Micromonosporales</taxon>
        <taxon>Micromonosporaceae</taxon>
        <taxon>Micromonospora</taxon>
    </lineage>
</organism>
<reference evidence="2" key="1">
    <citation type="submission" date="2016-06" db="EMBL/GenBank/DDBJ databases">
        <authorList>
            <person name="Varghese N."/>
            <person name="Submissions Spin"/>
        </authorList>
    </citation>
    <scope>NUCLEOTIDE SEQUENCE [LARGE SCALE GENOMIC DNA]</scope>
    <source>
        <strain evidence="2">DSM 43903</strain>
    </source>
</reference>